<evidence type="ECO:0000313" key="2">
    <source>
        <dbReference type="Proteomes" id="UP000580344"/>
    </source>
</evidence>
<dbReference type="EMBL" id="JABFOQ010000025">
    <property type="protein sequence ID" value="NOJ76193.1"/>
    <property type="molecule type" value="Genomic_DNA"/>
</dbReference>
<dbReference type="NCBIfam" id="TIGR01200">
    <property type="entry name" value="GLPGLI"/>
    <property type="match status" value="1"/>
</dbReference>
<name>A0ABX1WNB9_9FLAO</name>
<dbReference type="Proteomes" id="UP000580344">
    <property type="component" value="Unassembled WGS sequence"/>
</dbReference>
<dbReference type="InterPro" id="IPR005901">
    <property type="entry name" value="GLPGLI"/>
</dbReference>
<evidence type="ECO:0000313" key="1">
    <source>
        <dbReference type="EMBL" id="NOJ76193.1"/>
    </source>
</evidence>
<dbReference type="Pfam" id="PF22252">
    <property type="entry name" value="PNGase_F-II_N"/>
    <property type="match status" value="1"/>
</dbReference>
<comment type="caution">
    <text evidence="1">The sequence shown here is derived from an EMBL/GenBank/DDBJ whole genome shotgun (WGS) entry which is preliminary data.</text>
</comment>
<dbReference type="RefSeq" id="WP_171623486.1">
    <property type="nucleotide sequence ID" value="NZ_JABFOQ010000025.1"/>
</dbReference>
<gene>
    <name evidence="1" type="ORF">HMH06_10185</name>
</gene>
<sequence length="242" mass="28261">MKYFLLILCPFIAFAQEKFKVEYEVRNHVTISNTTPEKAKKLEEAFSKPKFYELFVDKDKCLSKELQRIDNSQGSRMTIFTVEGDVVDKQTYLDFNSNEKIIEKSVDGKAYLVSDIIENNDWKLTKETKIINGYKVRKAILNNDIHLVEAWFSKDIKSKCGPNKYNNLPGLILEVKSTVIEKPTTFTTIKLEHIRQDDKISIQKPNKGIQMNDNEFSDFTTEYYRKIDQKFKESQKQGVDKT</sequence>
<accession>A0ABX1WNB9</accession>
<keyword evidence="2" id="KW-1185">Reference proteome</keyword>
<reference evidence="1 2" key="1">
    <citation type="submission" date="2020-05" db="EMBL/GenBank/DDBJ databases">
        <title>Tigecycline resistant gene in Empedobacter stercoris.</title>
        <authorList>
            <person name="Chen Y."/>
            <person name="Cheng Y."/>
            <person name="Zhou K."/>
        </authorList>
    </citation>
    <scope>NUCLEOTIDE SEQUENCE [LARGE SCALE GENOMIC DNA]</scope>
    <source>
        <strain evidence="1 2">ES202</strain>
    </source>
</reference>
<organism evidence="1 2">
    <name type="scientific">Empedobacter stercoris</name>
    <dbReference type="NCBI Taxonomy" id="1628248"/>
    <lineage>
        <taxon>Bacteria</taxon>
        <taxon>Pseudomonadati</taxon>
        <taxon>Bacteroidota</taxon>
        <taxon>Flavobacteriia</taxon>
        <taxon>Flavobacteriales</taxon>
        <taxon>Weeksellaceae</taxon>
        <taxon>Empedobacter</taxon>
    </lineage>
</organism>
<protein>
    <submittedName>
        <fullName evidence="1">GLPGLI family protein</fullName>
    </submittedName>
</protein>
<proteinExistence type="predicted"/>